<evidence type="ECO:0000313" key="4">
    <source>
        <dbReference type="EMBL" id="KLV08796.1"/>
    </source>
</evidence>
<dbReference type="SUPFAM" id="SSF56925">
    <property type="entry name" value="OMPA-like"/>
    <property type="match status" value="1"/>
</dbReference>
<proteinExistence type="predicted"/>
<dbReference type="AlphaFoldDB" id="A0A0J1HAY6"/>
<dbReference type="Pfam" id="PF13505">
    <property type="entry name" value="OMP_b-brl"/>
    <property type="match status" value="1"/>
</dbReference>
<organism evidence="4 5">
    <name type="scientific">Photobacterium ganghwense</name>
    <dbReference type="NCBI Taxonomy" id="320778"/>
    <lineage>
        <taxon>Bacteria</taxon>
        <taxon>Pseudomonadati</taxon>
        <taxon>Pseudomonadota</taxon>
        <taxon>Gammaproteobacteria</taxon>
        <taxon>Vibrionales</taxon>
        <taxon>Vibrionaceae</taxon>
        <taxon>Photobacterium</taxon>
    </lineage>
</organism>
<evidence type="ECO:0000256" key="2">
    <source>
        <dbReference type="SAM" id="SignalP"/>
    </source>
</evidence>
<sequence length="197" mass="21905">MKIPKLLFAAVGLCTSMHALAENTIYVTPYIGYTFSNNIRDENQLNIDIDNDVHYALGLETDFENGRVGLFISHQKNEASPFSDDGTLTYVHMQSALHYQLQHRLNSFIGASIGTTILDVDWSDSDLVFSAGIHGGMTYQLADNFAVVFEARWLANLIDSDTSTICTLPTGNETCNVSIDSEWLTQFQTNLGLTYSF</sequence>
<feature type="domain" description="Outer membrane protein beta-barrel" evidence="3">
    <location>
        <begin position="7"/>
        <end position="156"/>
    </location>
</feature>
<gene>
    <name evidence="4" type="ORF">ABT57_12905</name>
</gene>
<protein>
    <recommendedName>
        <fullName evidence="3">Outer membrane protein beta-barrel domain-containing protein</fullName>
    </recommendedName>
</protein>
<comment type="caution">
    <text evidence="4">The sequence shown here is derived from an EMBL/GenBank/DDBJ whole genome shotgun (WGS) entry which is preliminary data.</text>
</comment>
<dbReference type="Proteomes" id="UP000035909">
    <property type="component" value="Unassembled WGS sequence"/>
</dbReference>
<dbReference type="Gene3D" id="2.40.160.20">
    <property type="match status" value="1"/>
</dbReference>
<reference evidence="4 5" key="1">
    <citation type="submission" date="2015-05" db="EMBL/GenBank/DDBJ databases">
        <title>Photobacterium galathea sp. nov.</title>
        <authorList>
            <person name="Machado H."/>
            <person name="Gram L."/>
        </authorList>
    </citation>
    <scope>NUCLEOTIDE SEQUENCE [LARGE SCALE GENOMIC DNA]</scope>
    <source>
        <strain evidence="4 5">DSM 22954</strain>
    </source>
</reference>
<evidence type="ECO:0000256" key="1">
    <source>
        <dbReference type="ARBA" id="ARBA00022729"/>
    </source>
</evidence>
<accession>A0A0J1HAY6</accession>
<dbReference type="InterPro" id="IPR011250">
    <property type="entry name" value="OMP/PagP_B-barrel"/>
</dbReference>
<dbReference type="OrthoDB" id="6308600at2"/>
<evidence type="ECO:0000259" key="3">
    <source>
        <dbReference type="Pfam" id="PF13505"/>
    </source>
</evidence>
<evidence type="ECO:0000313" key="5">
    <source>
        <dbReference type="Proteomes" id="UP000035909"/>
    </source>
</evidence>
<name>A0A0J1HAY6_9GAMM</name>
<keyword evidence="1 2" id="KW-0732">Signal</keyword>
<dbReference type="RefSeq" id="WP_047885728.1">
    <property type="nucleotide sequence ID" value="NZ_CP071325.1"/>
</dbReference>
<feature type="signal peptide" evidence="2">
    <location>
        <begin position="1"/>
        <end position="21"/>
    </location>
</feature>
<feature type="chain" id="PRO_5005252757" description="Outer membrane protein beta-barrel domain-containing protein" evidence="2">
    <location>
        <begin position="22"/>
        <end position="197"/>
    </location>
</feature>
<dbReference type="InterPro" id="IPR027385">
    <property type="entry name" value="Beta-barrel_OMP"/>
</dbReference>
<keyword evidence="5" id="KW-1185">Reference proteome</keyword>
<dbReference type="PATRIC" id="fig|320778.3.peg.2815"/>
<dbReference type="EMBL" id="LDOU01000013">
    <property type="protein sequence ID" value="KLV08796.1"/>
    <property type="molecule type" value="Genomic_DNA"/>
</dbReference>